<evidence type="ECO:0000313" key="2">
    <source>
        <dbReference type="Proteomes" id="UP000031668"/>
    </source>
</evidence>
<reference evidence="1 2" key="1">
    <citation type="journal article" date="2014" name="Genome Biol. Evol.">
        <title>The genome of the myxosporean Thelohanellus kitauei shows adaptations to nutrient acquisition within its fish host.</title>
        <authorList>
            <person name="Yang Y."/>
            <person name="Xiong J."/>
            <person name="Zhou Z."/>
            <person name="Huo F."/>
            <person name="Miao W."/>
            <person name="Ran C."/>
            <person name="Liu Y."/>
            <person name="Zhang J."/>
            <person name="Feng J."/>
            <person name="Wang M."/>
            <person name="Wang M."/>
            <person name="Wang L."/>
            <person name="Yao B."/>
        </authorList>
    </citation>
    <scope>NUCLEOTIDE SEQUENCE [LARGE SCALE GENOMIC DNA]</scope>
    <source>
        <strain evidence="1">Wuqing</strain>
    </source>
</reference>
<dbReference type="EMBL" id="JWZT01000800">
    <property type="protein sequence ID" value="KII73502.1"/>
    <property type="molecule type" value="Genomic_DNA"/>
</dbReference>
<keyword evidence="2" id="KW-1185">Reference proteome</keyword>
<organism evidence="1 2">
    <name type="scientific">Thelohanellus kitauei</name>
    <name type="common">Myxosporean</name>
    <dbReference type="NCBI Taxonomy" id="669202"/>
    <lineage>
        <taxon>Eukaryota</taxon>
        <taxon>Metazoa</taxon>
        <taxon>Cnidaria</taxon>
        <taxon>Myxozoa</taxon>
        <taxon>Myxosporea</taxon>
        <taxon>Bivalvulida</taxon>
        <taxon>Platysporina</taxon>
        <taxon>Myxobolidae</taxon>
        <taxon>Thelohanellus</taxon>
    </lineage>
</organism>
<name>A0A0C2NHJ7_THEKT</name>
<accession>A0A0C2NHJ7</accession>
<proteinExistence type="predicted"/>
<dbReference type="Proteomes" id="UP000031668">
    <property type="component" value="Unassembled WGS sequence"/>
</dbReference>
<protein>
    <submittedName>
        <fullName evidence="1">Uncharacterized protein</fullName>
    </submittedName>
</protein>
<evidence type="ECO:0000313" key="1">
    <source>
        <dbReference type="EMBL" id="KII73502.1"/>
    </source>
</evidence>
<comment type="caution">
    <text evidence="1">The sequence shown here is derived from an EMBL/GenBank/DDBJ whole genome shotgun (WGS) entry which is preliminary data.</text>
</comment>
<sequence length="132" mass="15333">MISILKKIRIHLLNAKLRLIDRQDVIGSLLRCDRLIAKPGSNRDKSLEDQQTMYGFDFYCKNFLCTIFATSRYIWLMLSEIMHLDRCLGPVKIFGSREISTKIANIHDIQQNYGEMISRLHNSSETNEALII</sequence>
<gene>
    <name evidence="1" type="ORF">RF11_00095</name>
</gene>
<dbReference type="AlphaFoldDB" id="A0A0C2NHJ7"/>